<dbReference type="AlphaFoldDB" id="A0A2U2C8W5"/>
<feature type="domain" description="HTH tetR-type" evidence="5">
    <location>
        <begin position="10"/>
        <end position="70"/>
    </location>
</feature>
<dbReference type="SUPFAM" id="SSF46689">
    <property type="entry name" value="Homeodomain-like"/>
    <property type="match status" value="1"/>
</dbReference>
<dbReference type="PROSITE" id="PS50977">
    <property type="entry name" value="HTH_TETR_2"/>
    <property type="match status" value="1"/>
</dbReference>
<dbReference type="InterPro" id="IPR036271">
    <property type="entry name" value="Tet_transcr_reg_TetR-rel_C_sf"/>
</dbReference>
<dbReference type="Pfam" id="PF17932">
    <property type="entry name" value="TetR_C_24"/>
    <property type="match status" value="1"/>
</dbReference>
<dbReference type="OrthoDB" id="9779746at2"/>
<dbReference type="InterPro" id="IPR001647">
    <property type="entry name" value="HTH_TetR"/>
</dbReference>
<gene>
    <name evidence="6" type="ORF">C4N9_13465</name>
</gene>
<dbReference type="GO" id="GO:0000976">
    <property type="term" value="F:transcription cis-regulatory region binding"/>
    <property type="evidence" value="ECO:0007669"/>
    <property type="project" value="TreeGrafter"/>
</dbReference>
<evidence type="ECO:0000256" key="4">
    <source>
        <dbReference type="PROSITE-ProRule" id="PRU00335"/>
    </source>
</evidence>
<dbReference type="SUPFAM" id="SSF48498">
    <property type="entry name" value="Tetracyclin repressor-like, C-terminal domain"/>
    <property type="match status" value="1"/>
</dbReference>
<evidence type="ECO:0000313" key="7">
    <source>
        <dbReference type="Proteomes" id="UP000244940"/>
    </source>
</evidence>
<proteinExistence type="predicted"/>
<dbReference type="Proteomes" id="UP000244940">
    <property type="component" value="Unassembled WGS sequence"/>
</dbReference>
<keyword evidence="1" id="KW-0805">Transcription regulation</keyword>
<reference evidence="6 7" key="1">
    <citation type="submission" date="2018-05" db="EMBL/GenBank/DDBJ databases">
        <title>Pararhodobacter marina sp. nov., isolated from deep-sea water of the Indian Ocean.</title>
        <authorList>
            <person name="Lai Q.Sr."/>
            <person name="Liu X."/>
            <person name="Shao Z."/>
        </authorList>
    </citation>
    <scope>NUCLEOTIDE SEQUENCE [LARGE SCALE GENOMIC DNA]</scope>
    <source>
        <strain evidence="6 7">CIC4N-9</strain>
    </source>
</reference>
<sequence length="205" mass="22726">MARTRAADFEDKQRAILSSAADVLAEQGMDKASMAQIARAAGVSKALLYHYYPGKDALIFDIIRTHLSELDAALEQADAPDRAPRERLRILVGAVLECYRDADNYHKVQLNGTPTLPPEQKDEIHAIERRVVRRFSVLLAGLRPDLPAETLMPVTMSLFGMLNWVYMWFRDGGAVTREDYAQIATALVLDGLDGVPAVRSGCVTR</sequence>
<dbReference type="InterPro" id="IPR009057">
    <property type="entry name" value="Homeodomain-like_sf"/>
</dbReference>
<dbReference type="InterPro" id="IPR050109">
    <property type="entry name" value="HTH-type_TetR-like_transc_reg"/>
</dbReference>
<evidence type="ECO:0000313" key="6">
    <source>
        <dbReference type="EMBL" id="PWE28338.1"/>
    </source>
</evidence>
<dbReference type="Pfam" id="PF00440">
    <property type="entry name" value="TetR_N"/>
    <property type="match status" value="1"/>
</dbReference>
<protein>
    <submittedName>
        <fullName evidence="6">TetR family transcriptional regulator</fullName>
    </submittedName>
</protein>
<comment type="caution">
    <text evidence="6">The sequence shown here is derived from an EMBL/GenBank/DDBJ whole genome shotgun (WGS) entry which is preliminary data.</text>
</comment>
<dbReference type="InterPro" id="IPR041490">
    <property type="entry name" value="KstR2_TetR_C"/>
</dbReference>
<dbReference type="PANTHER" id="PTHR30055">
    <property type="entry name" value="HTH-TYPE TRANSCRIPTIONAL REGULATOR RUTR"/>
    <property type="match status" value="1"/>
</dbReference>
<keyword evidence="2 4" id="KW-0238">DNA-binding</keyword>
<organism evidence="6 7">
    <name type="scientific">Pararhodobacter marinus</name>
    <dbReference type="NCBI Taxonomy" id="2184063"/>
    <lineage>
        <taxon>Bacteria</taxon>
        <taxon>Pseudomonadati</taxon>
        <taxon>Pseudomonadota</taxon>
        <taxon>Alphaproteobacteria</taxon>
        <taxon>Rhodobacterales</taxon>
        <taxon>Paracoccaceae</taxon>
        <taxon>Pararhodobacter</taxon>
    </lineage>
</organism>
<evidence type="ECO:0000259" key="5">
    <source>
        <dbReference type="PROSITE" id="PS50977"/>
    </source>
</evidence>
<keyword evidence="7" id="KW-1185">Reference proteome</keyword>
<evidence type="ECO:0000256" key="1">
    <source>
        <dbReference type="ARBA" id="ARBA00023015"/>
    </source>
</evidence>
<dbReference type="GeneID" id="94365898"/>
<dbReference type="Gene3D" id="1.10.357.10">
    <property type="entry name" value="Tetracycline Repressor, domain 2"/>
    <property type="match status" value="1"/>
</dbReference>
<dbReference type="RefSeq" id="WP_109533844.1">
    <property type="nucleotide sequence ID" value="NZ_CAXPUO010000011.1"/>
</dbReference>
<accession>A0A2U2C8W5</accession>
<keyword evidence="3" id="KW-0804">Transcription</keyword>
<dbReference type="GO" id="GO:0003700">
    <property type="term" value="F:DNA-binding transcription factor activity"/>
    <property type="evidence" value="ECO:0007669"/>
    <property type="project" value="TreeGrafter"/>
</dbReference>
<dbReference type="EMBL" id="QEYD01000007">
    <property type="protein sequence ID" value="PWE28338.1"/>
    <property type="molecule type" value="Genomic_DNA"/>
</dbReference>
<name>A0A2U2C8W5_9RHOB</name>
<evidence type="ECO:0000256" key="3">
    <source>
        <dbReference type="ARBA" id="ARBA00023163"/>
    </source>
</evidence>
<feature type="DNA-binding region" description="H-T-H motif" evidence="4">
    <location>
        <begin position="33"/>
        <end position="52"/>
    </location>
</feature>
<dbReference type="PRINTS" id="PR00455">
    <property type="entry name" value="HTHTETR"/>
</dbReference>
<dbReference type="PANTHER" id="PTHR30055:SF234">
    <property type="entry name" value="HTH-TYPE TRANSCRIPTIONAL REGULATOR BETI"/>
    <property type="match status" value="1"/>
</dbReference>
<dbReference type="Gene3D" id="1.10.10.60">
    <property type="entry name" value="Homeodomain-like"/>
    <property type="match status" value="1"/>
</dbReference>
<evidence type="ECO:0000256" key="2">
    <source>
        <dbReference type="ARBA" id="ARBA00023125"/>
    </source>
</evidence>